<feature type="signal peptide" evidence="1">
    <location>
        <begin position="1"/>
        <end position="25"/>
    </location>
</feature>
<evidence type="ECO:0000313" key="3">
    <source>
        <dbReference type="Proteomes" id="UP001500908"/>
    </source>
</evidence>
<evidence type="ECO:0000313" key="2">
    <source>
        <dbReference type="EMBL" id="GAA3742619.1"/>
    </source>
</evidence>
<sequence>MLKKICAVVAISATALLGSALPASAEDMVTTKAGGWSWWLAEETVGLTEQAGGWSWWLADQATGVADGTWDWLSELADDS</sequence>
<name>A0ABP7FMV7_9ACTN</name>
<keyword evidence="3" id="KW-1185">Reference proteome</keyword>
<gene>
    <name evidence="2" type="ORF">GCM10022402_22890</name>
</gene>
<comment type="caution">
    <text evidence="2">The sequence shown here is derived from an EMBL/GenBank/DDBJ whole genome shotgun (WGS) entry which is preliminary data.</text>
</comment>
<organism evidence="2 3">
    <name type="scientific">Salinactinospora qingdaonensis</name>
    <dbReference type="NCBI Taxonomy" id="702744"/>
    <lineage>
        <taxon>Bacteria</taxon>
        <taxon>Bacillati</taxon>
        <taxon>Actinomycetota</taxon>
        <taxon>Actinomycetes</taxon>
        <taxon>Streptosporangiales</taxon>
        <taxon>Nocardiopsidaceae</taxon>
        <taxon>Salinactinospora</taxon>
    </lineage>
</organism>
<dbReference type="RefSeq" id="WP_344970694.1">
    <property type="nucleotide sequence ID" value="NZ_BAABDD010000008.1"/>
</dbReference>
<keyword evidence="1" id="KW-0732">Signal</keyword>
<protein>
    <submittedName>
        <fullName evidence="2">Uncharacterized protein</fullName>
    </submittedName>
</protein>
<dbReference type="EMBL" id="BAABDD010000008">
    <property type="protein sequence ID" value="GAA3742619.1"/>
    <property type="molecule type" value="Genomic_DNA"/>
</dbReference>
<proteinExistence type="predicted"/>
<feature type="chain" id="PRO_5046534949" evidence="1">
    <location>
        <begin position="26"/>
        <end position="80"/>
    </location>
</feature>
<reference evidence="3" key="1">
    <citation type="journal article" date="2019" name="Int. J. Syst. Evol. Microbiol.">
        <title>The Global Catalogue of Microorganisms (GCM) 10K type strain sequencing project: providing services to taxonomists for standard genome sequencing and annotation.</title>
        <authorList>
            <consortium name="The Broad Institute Genomics Platform"/>
            <consortium name="The Broad Institute Genome Sequencing Center for Infectious Disease"/>
            <person name="Wu L."/>
            <person name="Ma J."/>
        </authorList>
    </citation>
    <scope>NUCLEOTIDE SEQUENCE [LARGE SCALE GENOMIC DNA]</scope>
    <source>
        <strain evidence="3">JCM 17137</strain>
    </source>
</reference>
<dbReference type="Proteomes" id="UP001500908">
    <property type="component" value="Unassembled WGS sequence"/>
</dbReference>
<accession>A0ABP7FMV7</accession>
<evidence type="ECO:0000256" key="1">
    <source>
        <dbReference type="SAM" id="SignalP"/>
    </source>
</evidence>